<feature type="non-terminal residue" evidence="1">
    <location>
        <position position="38"/>
    </location>
</feature>
<gene>
    <name evidence="1" type="ORF">FKV24_001525</name>
</gene>
<evidence type="ECO:0000313" key="2">
    <source>
        <dbReference type="Proteomes" id="UP000320431"/>
    </source>
</evidence>
<dbReference type="SUPFAM" id="SSF51735">
    <property type="entry name" value="NAD(P)-binding Rossmann-fold domains"/>
    <property type="match status" value="1"/>
</dbReference>
<name>A0A508B412_9GAMM</name>
<reference evidence="1 2" key="1">
    <citation type="submission" date="2019-10" db="EMBL/GenBank/DDBJ databases">
        <title>Lysobacter alkalisoli sp. nov., isolated from saline-alkaline soil.</title>
        <authorList>
            <person name="Sun J.-Q."/>
        </authorList>
    </citation>
    <scope>NUCLEOTIDE SEQUENCE [LARGE SCALE GENOMIC DNA]</scope>
    <source>
        <strain evidence="1 2">KCTC 42381</strain>
    </source>
</reference>
<comment type="caution">
    <text evidence="1">The sequence shown here is derived from an EMBL/GenBank/DDBJ whole genome shotgun (WGS) entry which is preliminary data.</text>
</comment>
<dbReference type="AlphaFoldDB" id="A0A508B412"/>
<dbReference type="InterPro" id="IPR036291">
    <property type="entry name" value="NAD(P)-bd_dom_sf"/>
</dbReference>
<sequence>MNGMVLPPPPSSLPVVVLGASGGIGRGVVRAALDRGRP</sequence>
<accession>A0A508B412</accession>
<dbReference type="EMBL" id="VICD02000012">
    <property type="protein sequence ID" value="KAB8198556.1"/>
    <property type="molecule type" value="Genomic_DNA"/>
</dbReference>
<proteinExistence type="predicted"/>
<dbReference type="Proteomes" id="UP000320431">
    <property type="component" value="Unassembled WGS sequence"/>
</dbReference>
<protein>
    <submittedName>
        <fullName evidence="1">UDP-glucose 4-epimerase</fullName>
    </submittedName>
</protein>
<evidence type="ECO:0000313" key="1">
    <source>
        <dbReference type="EMBL" id="KAB8198556.1"/>
    </source>
</evidence>
<organism evidence="1 2">
    <name type="scientific">Marilutibacter maris</name>
    <dbReference type="NCBI Taxonomy" id="1605891"/>
    <lineage>
        <taxon>Bacteria</taxon>
        <taxon>Pseudomonadati</taxon>
        <taxon>Pseudomonadota</taxon>
        <taxon>Gammaproteobacteria</taxon>
        <taxon>Lysobacterales</taxon>
        <taxon>Lysobacteraceae</taxon>
        <taxon>Marilutibacter</taxon>
    </lineage>
</organism>